<dbReference type="InterPro" id="IPR001138">
    <property type="entry name" value="Zn2Cys6_DnaBD"/>
</dbReference>
<evidence type="ECO:0000256" key="5">
    <source>
        <dbReference type="ARBA" id="ARBA00023242"/>
    </source>
</evidence>
<proteinExistence type="predicted"/>
<sequence length="765" mass="88214">MKQSDLNSSIITACQKLVPLLPNTQRMENNRGQKIGKPKKGRGPGRSKIRGYYAAKQPRVTTRIVNKNPPTFVDQAKPRHLRSCARCRKHKTKCDYVDTVPNPCSSCARRGVTCELEIVIPIKRSNIIKNISDDINGLKDMVDSLLARDAYLRDMCQRSNIAVSGLVDLKCKADRNIYNKDTTLFGKKGSVTKEILTPPDSVKSFRMSDSCSCSNDMGINSYSVGRTNSMESTIRGQVTPPSDNEYKSLVNKSEKYQIKGVCSYGMLEIERFFYIFNEKLLPRIPIMPAITSAKTLYSNNKLLFWSIIYVVSGDKKIEHDYLRGELARRCWLHTPRDLSIIQSIIIMSAFPIRRIEQVKPSYEFDTYIFQQLELAKDLSAQIGLGRSVIFSKEFSRSIENREIKDKYIYNTWCMLYILGTIYGFKLGLEWDFRRDYIIENMRKTKSYVGRLLNIVILHSEIIETIAFNYEAPSKYHENTTYLERKLDNWSEMLQRYKSQETDINILVMLSVVELTLRLCDNGAIVQEKIEQNKRSIELCNDTYNLISVINIATAPIFVKMALEFVSVVLIKLSLSPYNLQELNTKFLGFVFQKLAGLSEYADTRQILDLLMEIQSSFTMDDTALLMSDFSWFQVQLLQGLMFDLKNTVDLFRTCRGNRQELSRLFDNSILDKNVFRRNAEKFIRNVDLIGPYSDALFNATPLPVDESDNSYAYEKRGRTLQGDGEYALININSYDSDRKLTSLDCHYNEDYQSNFPFMFNEMKIT</sequence>
<dbReference type="GO" id="GO:0008270">
    <property type="term" value="F:zinc ion binding"/>
    <property type="evidence" value="ECO:0007669"/>
    <property type="project" value="InterPro"/>
</dbReference>
<dbReference type="PANTHER" id="PTHR31845:SF6">
    <property type="entry name" value="TRANSCRIPTION FACTOR SEF1-RELATED"/>
    <property type="match status" value="1"/>
</dbReference>
<evidence type="ECO:0000313" key="8">
    <source>
        <dbReference type="EMBL" id="VUG17429.1"/>
    </source>
</evidence>
<reference evidence="8 9" key="1">
    <citation type="submission" date="2019-07" db="EMBL/GenBank/DDBJ databases">
        <authorList>
            <person name="Friedrich A."/>
            <person name="Schacherer J."/>
        </authorList>
    </citation>
    <scope>NUCLEOTIDE SEQUENCE [LARGE SCALE GENOMIC DNA]</scope>
</reference>
<dbReference type="CDD" id="cd00067">
    <property type="entry name" value="GAL4"/>
    <property type="match status" value="1"/>
</dbReference>
<dbReference type="PROSITE" id="PS50048">
    <property type="entry name" value="ZN2_CY6_FUNGAL_2"/>
    <property type="match status" value="1"/>
</dbReference>
<dbReference type="GO" id="GO:0000981">
    <property type="term" value="F:DNA-binding transcription factor activity, RNA polymerase II-specific"/>
    <property type="evidence" value="ECO:0007669"/>
    <property type="project" value="InterPro"/>
</dbReference>
<keyword evidence="3" id="KW-0238">DNA-binding</keyword>
<dbReference type="PROSITE" id="PS00463">
    <property type="entry name" value="ZN2_CY6_FUNGAL_1"/>
    <property type="match status" value="1"/>
</dbReference>
<dbReference type="PANTHER" id="PTHR31845">
    <property type="entry name" value="FINGER DOMAIN PROTEIN, PUTATIVE-RELATED"/>
    <property type="match status" value="1"/>
</dbReference>
<keyword evidence="5" id="KW-0539">Nucleus</keyword>
<dbReference type="GO" id="GO:0005634">
    <property type="term" value="C:nucleus"/>
    <property type="evidence" value="ECO:0007669"/>
    <property type="project" value="UniProtKB-SubCell"/>
</dbReference>
<dbReference type="Gene3D" id="4.10.240.10">
    <property type="entry name" value="Zn(2)-C6 fungal-type DNA-binding domain"/>
    <property type="match status" value="1"/>
</dbReference>
<dbReference type="SUPFAM" id="SSF57701">
    <property type="entry name" value="Zn2/Cys6 DNA-binding domain"/>
    <property type="match status" value="1"/>
</dbReference>
<evidence type="ECO:0000256" key="1">
    <source>
        <dbReference type="ARBA" id="ARBA00004123"/>
    </source>
</evidence>
<protein>
    <submittedName>
        <fullName evidence="8">DEBR0S2_06964g1_1</fullName>
    </submittedName>
</protein>
<evidence type="ECO:0000259" key="7">
    <source>
        <dbReference type="PROSITE" id="PS50048"/>
    </source>
</evidence>
<gene>
    <name evidence="8" type="ORF">DEBR0S2_06964G</name>
</gene>
<keyword evidence="9" id="KW-1185">Reference proteome</keyword>
<organism evidence="8 9">
    <name type="scientific">Dekkera bruxellensis</name>
    <name type="common">Brettanomyces custersii</name>
    <dbReference type="NCBI Taxonomy" id="5007"/>
    <lineage>
        <taxon>Eukaryota</taxon>
        <taxon>Fungi</taxon>
        <taxon>Dikarya</taxon>
        <taxon>Ascomycota</taxon>
        <taxon>Saccharomycotina</taxon>
        <taxon>Pichiomycetes</taxon>
        <taxon>Pichiales</taxon>
        <taxon>Pichiaceae</taxon>
        <taxon>Brettanomyces</taxon>
    </lineage>
</organism>
<evidence type="ECO:0000313" key="9">
    <source>
        <dbReference type="Proteomes" id="UP000478008"/>
    </source>
</evidence>
<keyword evidence="2" id="KW-0805">Transcription regulation</keyword>
<comment type="subcellular location">
    <subcellularLocation>
        <location evidence="1">Nucleus</location>
    </subcellularLocation>
</comment>
<dbReference type="Proteomes" id="UP000478008">
    <property type="component" value="Unassembled WGS sequence"/>
</dbReference>
<evidence type="ECO:0000256" key="6">
    <source>
        <dbReference type="SAM" id="MobiDB-lite"/>
    </source>
</evidence>
<dbReference type="GO" id="GO:0000976">
    <property type="term" value="F:transcription cis-regulatory region binding"/>
    <property type="evidence" value="ECO:0007669"/>
    <property type="project" value="TreeGrafter"/>
</dbReference>
<dbReference type="SMART" id="SM00066">
    <property type="entry name" value="GAL4"/>
    <property type="match status" value="1"/>
</dbReference>
<feature type="domain" description="Zn(2)-C6 fungal-type" evidence="7">
    <location>
        <begin position="83"/>
        <end position="116"/>
    </location>
</feature>
<name>A0A7D9H1F5_DEKBR</name>
<dbReference type="InterPro" id="IPR051089">
    <property type="entry name" value="prtT"/>
</dbReference>
<accession>A0A7D9H1F5</accession>
<feature type="region of interest" description="Disordered" evidence="6">
    <location>
        <begin position="23"/>
        <end position="48"/>
    </location>
</feature>
<evidence type="ECO:0000256" key="3">
    <source>
        <dbReference type="ARBA" id="ARBA00023125"/>
    </source>
</evidence>
<keyword evidence="4" id="KW-0804">Transcription</keyword>
<feature type="compositionally biased region" description="Basic residues" evidence="6">
    <location>
        <begin position="34"/>
        <end position="48"/>
    </location>
</feature>
<evidence type="ECO:0000256" key="2">
    <source>
        <dbReference type="ARBA" id="ARBA00023015"/>
    </source>
</evidence>
<dbReference type="InterPro" id="IPR036864">
    <property type="entry name" value="Zn2-C6_fun-type_DNA-bd_sf"/>
</dbReference>
<evidence type="ECO:0000256" key="4">
    <source>
        <dbReference type="ARBA" id="ARBA00023163"/>
    </source>
</evidence>
<dbReference type="EMBL" id="CABFWN010000002">
    <property type="protein sequence ID" value="VUG17429.1"/>
    <property type="molecule type" value="Genomic_DNA"/>
</dbReference>
<dbReference type="AlphaFoldDB" id="A0A7D9H1F5"/>
<dbReference type="Pfam" id="PF00172">
    <property type="entry name" value="Zn_clus"/>
    <property type="match status" value="1"/>
</dbReference>